<dbReference type="OrthoDB" id="4547094at2"/>
<dbReference type="Proteomes" id="UP000321424">
    <property type="component" value="Unassembled WGS sequence"/>
</dbReference>
<reference evidence="8 9" key="1">
    <citation type="submission" date="2019-07" db="EMBL/GenBank/DDBJ databases">
        <title>Whole genome shotgun sequence of Nocardia ninae NBRC 108245.</title>
        <authorList>
            <person name="Hosoyama A."/>
            <person name="Uohara A."/>
            <person name="Ohji S."/>
            <person name="Ichikawa N."/>
        </authorList>
    </citation>
    <scope>NUCLEOTIDE SEQUENCE [LARGE SCALE GENOMIC DNA]</scope>
    <source>
        <strain evidence="8 9">NBRC 108245</strain>
    </source>
</reference>
<evidence type="ECO:0000256" key="3">
    <source>
        <dbReference type="ARBA" id="ARBA00022896"/>
    </source>
</evidence>
<gene>
    <name evidence="8" type="ORF">NN4_27460</name>
</gene>
<comment type="cofactor">
    <cofactor evidence="1">
        <name>L-ascorbate</name>
        <dbReference type="ChEBI" id="CHEBI:38290"/>
    </cofactor>
</comment>
<organism evidence="8 9">
    <name type="scientific">Nocardia ninae NBRC 108245</name>
    <dbReference type="NCBI Taxonomy" id="1210091"/>
    <lineage>
        <taxon>Bacteria</taxon>
        <taxon>Bacillati</taxon>
        <taxon>Actinomycetota</taxon>
        <taxon>Actinomycetes</taxon>
        <taxon>Mycobacteriales</taxon>
        <taxon>Nocardiaceae</taxon>
        <taxon>Nocardia</taxon>
    </lineage>
</organism>
<keyword evidence="6" id="KW-0408">Iron</keyword>
<evidence type="ECO:0000259" key="7">
    <source>
        <dbReference type="PROSITE" id="PS51471"/>
    </source>
</evidence>
<dbReference type="GO" id="GO:0005506">
    <property type="term" value="F:iron ion binding"/>
    <property type="evidence" value="ECO:0007669"/>
    <property type="project" value="InterPro"/>
</dbReference>
<feature type="domain" description="Fe2OG dioxygenase" evidence="7">
    <location>
        <begin position="116"/>
        <end position="235"/>
    </location>
</feature>
<evidence type="ECO:0000256" key="1">
    <source>
        <dbReference type="ARBA" id="ARBA00001961"/>
    </source>
</evidence>
<dbReference type="InterPro" id="IPR005123">
    <property type="entry name" value="Oxoglu/Fe-dep_dioxygenase_dom"/>
</dbReference>
<keyword evidence="4" id="KW-0223">Dioxygenase</keyword>
<dbReference type="PROSITE" id="PS51471">
    <property type="entry name" value="FE2OG_OXY"/>
    <property type="match status" value="1"/>
</dbReference>
<evidence type="ECO:0000256" key="4">
    <source>
        <dbReference type="ARBA" id="ARBA00022964"/>
    </source>
</evidence>
<keyword evidence="3" id="KW-0847">Vitamin C</keyword>
<accession>A0A511MDJ3</accession>
<dbReference type="Gene3D" id="2.60.120.620">
    <property type="entry name" value="q2cbj1_9rhob like domain"/>
    <property type="match status" value="1"/>
</dbReference>
<comment type="caution">
    <text evidence="8">The sequence shown here is derived from an EMBL/GenBank/DDBJ whole genome shotgun (WGS) entry which is preliminary data.</text>
</comment>
<evidence type="ECO:0000256" key="2">
    <source>
        <dbReference type="ARBA" id="ARBA00022723"/>
    </source>
</evidence>
<dbReference type="AlphaFoldDB" id="A0A511MDJ3"/>
<proteinExistence type="predicted"/>
<dbReference type="Pfam" id="PF13640">
    <property type="entry name" value="2OG-FeII_Oxy_3"/>
    <property type="match status" value="1"/>
</dbReference>
<dbReference type="SMART" id="SM00702">
    <property type="entry name" value="P4Hc"/>
    <property type="match status" value="1"/>
</dbReference>
<keyword evidence="5" id="KW-0560">Oxidoreductase</keyword>
<name>A0A511MDJ3_9NOCA</name>
<dbReference type="EMBL" id="BJXA01000014">
    <property type="protein sequence ID" value="GEM38227.1"/>
    <property type="molecule type" value="Genomic_DNA"/>
</dbReference>
<dbReference type="RefSeq" id="WP_147130299.1">
    <property type="nucleotide sequence ID" value="NZ_BJXA01000014.1"/>
</dbReference>
<keyword evidence="2" id="KW-0479">Metal-binding</keyword>
<evidence type="ECO:0000256" key="6">
    <source>
        <dbReference type="ARBA" id="ARBA00023004"/>
    </source>
</evidence>
<dbReference type="GO" id="GO:0051213">
    <property type="term" value="F:dioxygenase activity"/>
    <property type="evidence" value="ECO:0007669"/>
    <property type="project" value="UniProtKB-KW"/>
</dbReference>
<evidence type="ECO:0000313" key="9">
    <source>
        <dbReference type="Proteomes" id="UP000321424"/>
    </source>
</evidence>
<dbReference type="GO" id="GO:0016705">
    <property type="term" value="F:oxidoreductase activity, acting on paired donors, with incorporation or reduction of molecular oxygen"/>
    <property type="evidence" value="ECO:0007669"/>
    <property type="project" value="InterPro"/>
</dbReference>
<protein>
    <recommendedName>
        <fullName evidence="7">Fe2OG dioxygenase domain-containing protein</fullName>
    </recommendedName>
</protein>
<dbReference type="InterPro" id="IPR044862">
    <property type="entry name" value="Pro_4_hyd_alph_FE2OG_OXY"/>
</dbReference>
<sequence>MQQPQFDFTHKPPEVGACRTTSVVPLGDRVGAVRVEQFFNDQATALLTPFLHGDLVYERDEIGDQKLVSRASRQGDLPDDPLVQRSSTLDADSALAVLNTFGSSWFIEQLGDWLNTPLRMLRPPTPYRMDVGDYVEPHDDHPSPEFRLSVTYNLTANWQPGDGGETVVGLVEAVTEFDHPDFPFPLKTWTLGTGAQSLEPVFNSVLLLPLSDEQAHAVRPVRRASRYSITTLYGDRTSH</sequence>
<dbReference type="InterPro" id="IPR006620">
    <property type="entry name" value="Pro_4_hyd_alph"/>
</dbReference>
<dbReference type="GO" id="GO:0031418">
    <property type="term" value="F:L-ascorbic acid binding"/>
    <property type="evidence" value="ECO:0007669"/>
    <property type="project" value="UniProtKB-KW"/>
</dbReference>
<keyword evidence="9" id="KW-1185">Reference proteome</keyword>
<evidence type="ECO:0000256" key="5">
    <source>
        <dbReference type="ARBA" id="ARBA00023002"/>
    </source>
</evidence>
<evidence type="ECO:0000313" key="8">
    <source>
        <dbReference type="EMBL" id="GEM38227.1"/>
    </source>
</evidence>